<dbReference type="Gene3D" id="1.10.10.10">
    <property type="entry name" value="Winged helix-like DNA-binding domain superfamily/Winged helix DNA-binding domain"/>
    <property type="match status" value="1"/>
</dbReference>
<geneLocation type="plasmid" evidence="5">
    <name>pC5.7b</name>
</geneLocation>
<sequence>MPGCTVIGALDQYADLSSVPAHRQLRGNNLVEHLRKAVPFAHVAVGGLDLEGYNFGYGYSIDTDMPPSYIDSYFAETMSMKDPIVTAGKTSATPLTEEEAYDLWSPPQRLLYMTQAHDIRNRILIPLSRNDAVYGAVCFTNGRPFTKDEFDFLITMAEPLHRAITKPLMDRFAASTLRLTAGELSCLRQASHGMTSEEIAKEIPYTTDTISSYLKTAAKKLGTSNRVQVVAEAIRRHLID</sequence>
<evidence type="ECO:0000313" key="6">
    <source>
        <dbReference type="EMBL" id="QCL09874.1"/>
    </source>
</evidence>
<dbReference type="PANTHER" id="PTHR44688">
    <property type="entry name" value="DNA-BINDING TRANSCRIPTIONAL ACTIVATOR DEVR_DOSR"/>
    <property type="match status" value="1"/>
</dbReference>
<dbReference type="Gene3D" id="3.30.450.80">
    <property type="entry name" value="Transcription factor LuxR-like, autoinducer-binding domain"/>
    <property type="match status" value="1"/>
</dbReference>
<dbReference type="InterPro" id="IPR005143">
    <property type="entry name" value="TF_LuxR_autoind-bd_dom"/>
</dbReference>
<keyword evidence="2" id="KW-0238">DNA-binding</keyword>
<dbReference type="PANTHER" id="PTHR44688:SF16">
    <property type="entry name" value="DNA-BINDING TRANSCRIPTIONAL ACTIVATOR DEVR_DOSR"/>
    <property type="match status" value="1"/>
</dbReference>
<dbReference type="Pfam" id="PF03472">
    <property type="entry name" value="Autoind_bind"/>
    <property type="match status" value="1"/>
</dbReference>
<protein>
    <submittedName>
        <fullName evidence="5">Autoinducer binding domain protein</fullName>
    </submittedName>
</protein>
<dbReference type="EMBL" id="MK318972">
    <property type="protein sequence ID" value="QCL09874.1"/>
    <property type="molecule type" value="Genomic_DNA"/>
</dbReference>
<dbReference type="SMART" id="SM00421">
    <property type="entry name" value="HTH_LUXR"/>
    <property type="match status" value="1"/>
</dbReference>
<accession>A0A7S4ZTT8</accession>
<dbReference type="InterPro" id="IPR000792">
    <property type="entry name" value="Tscrpt_reg_LuxR_C"/>
</dbReference>
<dbReference type="PRINTS" id="PR00038">
    <property type="entry name" value="HTHLUXR"/>
</dbReference>
<dbReference type="PROSITE" id="PS50043">
    <property type="entry name" value="HTH_LUXR_2"/>
    <property type="match status" value="1"/>
</dbReference>
<dbReference type="Pfam" id="PF00196">
    <property type="entry name" value="GerE"/>
    <property type="match status" value="1"/>
</dbReference>
<dbReference type="SUPFAM" id="SSF46894">
    <property type="entry name" value="C-terminal effector domain of the bipartite response regulators"/>
    <property type="match status" value="1"/>
</dbReference>
<dbReference type="SUPFAM" id="SSF75516">
    <property type="entry name" value="Pheromone-binding domain of LuxR-like quorum-sensing transcription factors"/>
    <property type="match status" value="1"/>
</dbReference>
<dbReference type="AlphaFoldDB" id="A0A7S4ZTT8"/>
<evidence type="ECO:0000259" key="4">
    <source>
        <dbReference type="PROSITE" id="PS50043"/>
    </source>
</evidence>
<keyword evidence="1" id="KW-0805">Transcription regulation</keyword>
<reference evidence="5" key="1">
    <citation type="submission" date="2018-12" db="EMBL/GenBank/DDBJ databases">
        <title>Three Rhizobium rhizogenes strains isolated from the same crown gall tumor carry diverse plasmids.</title>
        <authorList>
            <person name="Pulawska J."/>
            <person name="Kuzmanovic N."/>
        </authorList>
    </citation>
    <scope>NUCLEOTIDE SEQUENCE</scope>
    <source>
        <strain evidence="5">C5.7</strain>
        <strain evidence="6">Colt5.8</strain>
        <plasmid evidence="5">pC5.7b</plasmid>
        <plasmid evidence="6">pColt5.8b</plasmid>
    </source>
</reference>
<evidence type="ECO:0000256" key="2">
    <source>
        <dbReference type="ARBA" id="ARBA00023125"/>
    </source>
</evidence>
<feature type="domain" description="HTH luxR-type" evidence="4">
    <location>
        <begin position="172"/>
        <end position="237"/>
    </location>
</feature>
<evidence type="ECO:0000256" key="3">
    <source>
        <dbReference type="ARBA" id="ARBA00023163"/>
    </source>
</evidence>
<keyword evidence="3" id="KW-0804">Transcription</keyword>
<keyword evidence="5" id="KW-0614">Plasmid</keyword>
<geneLocation type="plasmid" evidence="6">
    <name>pColt5.8b</name>
</geneLocation>
<dbReference type="InterPro" id="IPR036388">
    <property type="entry name" value="WH-like_DNA-bd_sf"/>
</dbReference>
<dbReference type="EMBL" id="MK318968">
    <property type="protein sequence ID" value="QCL09241.1"/>
    <property type="molecule type" value="Genomic_DNA"/>
</dbReference>
<dbReference type="InterPro" id="IPR036693">
    <property type="entry name" value="TF_LuxR_autoind-bd_dom_sf"/>
</dbReference>
<dbReference type="InterPro" id="IPR016032">
    <property type="entry name" value="Sig_transdc_resp-reg_C-effctor"/>
</dbReference>
<proteinExistence type="predicted"/>
<evidence type="ECO:0000256" key="1">
    <source>
        <dbReference type="ARBA" id="ARBA00023015"/>
    </source>
</evidence>
<dbReference type="CDD" id="cd06170">
    <property type="entry name" value="LuxR_C_like"/>
    <property type="match status" value="1"/>
</dbReference>
<gene>
    <name evidence="5" type="ORF">pC5.7b_374</name>
    <name evidence="6" type="ORF">pC5.8b_384</name>
</gene>
<dbReference type="GO" id="GO:0006355">
    <property type="term" value="P:regulation of DNA-templated transcription"/>
    <property type="evidence" value="ECO:0007669"/>
    <property type="project" value="InterPro"/>
</dbReference>
<dbReference type="GO" id="GO:0003677">
    <property type="term" value="F:DNA binding"/>
    <property type="evidence" value="ECO:0007669"/>
    <property type="project" value="UniProtKB-KW"/>
</dbReference>
<evidence type="ECO:0000313" key="5">
    <source>
        <dbReference type="EMBL" id="QCL09241.1"/>
    </source>
</evidence>
<organism evidence="5">
    <name type="scientific">Rhizobium rhizogenes</name>
    <name type="common">Agrobacterium rhizogenes</name>
    <dbReference type="NCBI Taxonomy" id="359"/>
    <lineage>
        <taxon>Bacteria</taxon>
        <taxon>Pseudomonadati</taxon>
        <taxon>Pseudomonadota</taxon>
        <taxon>Alphaproteobacteria</taxon>
        <taxon>Hyphomicrobiales</taxon>
        <taxon>Rhizobiaceae</taxon>
        <taxon>Rhizobium/Agrobacterium group</taxon>
        <taxon>Rhizobium</taxon>
    </lineage>
</organism>
<dbReference type="RefSeq" id="WP_174014209.1">
    <property type="nucleotide sequence ID" value="NZ_MK318968.1"/>
</dbReference>
<name>A0A7S4ZTT8_RHIRH</name>